<organism evidence="4 5">
    <name type="scientific">Tepidamorphus gemmatus</name>
    <dbReference type="NCBI Taxonomy" id="747076"/>
    <lineage>
        <taxon>Bacteria</taxon>
        <taxon>Pseudomonadati</taxon>
        <taxon>Pseudomonadota</taxon>
        <taxon>Alphaproteobacteria</taxon>
        <taxon>Hyphomicrobiales</taxon>
        <taxon>Tepidamorphaceae</taxon>
        <taxon>Tepidamorphus</taxon>
    </lineage>
</organism>
<dbReference type="EMBL" id="SMAK01000001">
    <property type="protein sequence ID" value="TCT13629.1"/>
    <property type="molecule type" value="Genomic_DNA"/>
</dbReference>
<dbReference type="GO" id="GO:0003677">
    <property type="term" value="F:DNA binding"/>
    <property type="evidence" value="ECO:0007669"/>
    <property type="project" value="UniProtKB-UniRule"/>
</dbReference>
<dbReference type="InterPro" id="IPR009057">
    <property type="entry name" value="Homeodomain-like_sf"/>
</dbReference>
<evidence type="ECO:0000313" key="4">
    <source>
        <dbReference type="EMBL" id="TCT13629.1"/>
    </source>
</evidence>
<dbReference type="AlphaFoldDB" id="A0A4V2V027"/>
<dbReference type="InterPro" id="IPR001647">
    <property type="entry name" value="HTH_TetR"/>
</dbReference>
<comment type="caution">
    <text evidence="4">The sequence shown here is derived from an EMBL/GenBank/DDBJ whole genome shotgun (WGS) entry which is preliminary data.</text>
</comment>
<protein>
    <submittedName>
        <fullName evidence="4">TetR family transcriptional regulator</fullName>
    </submittedName>
</protein>
<sequence length="235" mass="26568">MARKTSRTDKPADLTERIVDAALTLAATRPWQEVRLSDIAAEADVSLADLRERFDGKLDILAAFSRRIDREVLERLDPDLAQEPVRERLFDVLMARFDALQPYRAAVASIVRSFEARPGDLLMWNRVAVRSMVWMLEAAGIDTSSRLGAIGAQGMVGVYGRTLRVWLTDDDPGMARTMVELDRRLTEGGRWMRRIERLCSLAEAFGRLRKARRSRFRGRREGYGEPDAEMAGSGI</sequence>
<accession>A0A4V2V027</accession>
<dbReference type="OrthoDB" id="7828598at2"/>
<evidence type="ECO:0000313" key="5">
    <source>
        <dbReference type="Proteomes" id="UP000295678"/>
    </source>
</evidence>
<keyword evidence="1 2" id="KW-0238">DNA-binding</keyword>
<feature type="domain" description="HTH tetR-type" evidence="3">
    <location>
        <begin position="12"/>
        <end position="72"/>
    </location>
</feature>
<name>A0A4V2V027_9HYPH</name>
<dbReference type="SUPFAM" id="SSF46689">
    <property type="entry name" value="Homeodomain-like"/>
    <property type="match status" value="1"/>
</dbReference>
<keyword evidence="5" id="KW-1185">Reference proteome</keyword>
<evidence type="ECO:0000256" key="1">
    <source>
        <dbReference type="ARBA" id="ARBA00023125"/>
    </source>
</evidence>
<proteinExistence type="predicted"/>
<dbReference type="Pfam" id="PF00440">
    <property type="entry name" value="TetR_N"/>
    <property type="match status" value="1"/>
</dbReference>
<reference evidence="4 5" key="1">
    <citation type="submission" date="2019-03" db="EMBL/GenBank/DDBJ databases">
        <title>Genomic Encyclopedia of Type Strains, Phase IV (KMG-IV): sequencing the most valuable type-strain genomes for metagenomic binning, comparative biology and taxonomic classification.</title>
        <authorList>
            <person name="Goeker M."/>
        </authorList>
    </citation>
    <scope>NUCLEOTIDE SEQUENCE [LARGE SCALE GENOMIC DNA]</scope>
    <source>
        <strain evidence="4 5">DSM 19345</strain>
    </source>
</reference>
<evidence type="ECO:0000256" key="2">
    <source>
        <dbReference type="PROSITE-ProRule" id="PRU00335"/>
    </source>
</evidence>
<evidence type="ECO:0000259" key="3">
    <source>
        <dbReference type="PROSITE" id="PS50977"/>
    </source>
</evidence>
<dbReference type="Proteomes" id="UP000295678">
    <property type="component" value="Unassembled WGS sequence"/>
</dbReference>
<dbReference type="PROSITE" id="PS50977">
    <property type="entry name" value="HTH_TETR_2"/>
    <property type="match status" value="1"/>
</dbReference>
<feature type="DNA-binding region" description="H-T-H motif" evidence="2">
    <location>
        <begin position="35"/>
        <end position="54"/>
    </location>
</feature>
<dbReference type="RefSeq" id="WP_132804994.1">
    <property type="nucleotide sequence ID" value="NZ_SMAK01000001.1"/>
</dbReference>
<gene>
    <name evidence="4" type="ORF">EDC22_101499</name>
</gene>
<dbReference type="Gene3D" id="1.10.357.10">
    <property type="entry name" value="Tetracycline Repressor, domain 2"/>
    <property type="match status" value="1"/>
</dbReference>